<name>A0ABP8IMA8_9GAMM</name>
<dbReference type="RefSeq" id="WP_345292736.1">
    <property type="nucleotide sequence ID" value="NZ_BAABFV010000002.1"/>
</dbReference>
<gene>
    <name evidence="6" type="ORF">GCM10023151_16320</name>
</gene>
<organism evidence="6 7">
    <name type="scientific">Kangiella marina</name>
    <dbReference type="NCBI Taxonomy" id="1079178"/>
    <lineage>
        <taxon>Bacteria</taxon>
        <taxon>Pseudomonadati</taxon>
        <taxon>Pseudomonadota</taxon>
        <taxon>Gammaproteobacteria</taxon>
        <taxon>Kangiellales</taxon>
        <taxon>Kangiellaceae</taxon>
        <taxon>Kangiella</taxon>
    </lineage>
</organism>
<keyword evidence="2" id="KW-0812">Transmembrane</keyword>
<evidence type="ECO:0000256" key="2">
    <source>
        <dbReference type="ARBA" id="ARBA00022692"/>
    </source>
</evidence>
<reference evidence="7" key="1">
    <citation type="journal article" date="2019" name="Int. J. Syst. Evol. Microbiol.">
        <title>The Global Catalogue of Microorganisms (GCM) 10K type strain sequencing project: providing services to taxonomists for standard genome sequencing and annotation.</title>
        <authorList>
            <consortium name="The Broad Institute Genomics Platform"/>
            <consortium name="The Broad Institute Genome Sequencing Center for Infectious Disease"/>
            <person name="Wu L."/>
            <person name="Ma J."/>
        </authorList>
    </citation>
    <scope>NUCLEOTIDE SEQUENCE [LARGE SCALE GENOMIC DNA]</scope>
    <source>
        <strain evidence="7">JCM 17728</strain>
    </source>
</reference>
<feature type="domain" description="DUF1232" evidence="5">
    <location>
        <begin position="60"/>
        <end position="94"/>
    </location>
</feature>
<evidence type="ECO:0000259" key="5">
    <source>
        <dbReference type="Pfam" id="PF06803"/>
    </source>
</evidence>
<protein>
    <submittedName>
        <fullName evidence="6">YkvA family protein</fullName>
    </submittedName>
</protein>
<dbReference type="EMBL" id="BAABFV010000002">
    <property type="protein sequence ID" value="GAA4362289.1"/>
    <property type="molecule type" value="Genomic_DNA"/>
</dbReference>
<dbReference type="Proteomes" id="UP001501011">
    <property type="component" value="Unassembled WGS sequence"/>
</dbReference>
<keyword evidence="3" id="KW-1133">Transmembrane helix</keyword>
<evidence type="ECO:0000313" key="7">
    <source>
        <dbReference type="Proteomes" id="UP001501011"/>
    </source>
</evidence>
<sequence length="122" mass="13722">MPTSSFTTDNAKQDAKVYYSEDSFWRKLKRSAKQIGTDALEKLLTLYYCFRDPATPAKEKAIILGALGYFIMPFDAIPDLLPMGWTDDIAVIALAFSKVVKAINDSHIEKAKLQLNKLFNKA</sequence>
<evidence type="ECO:0000256" key="4">
    <source>
        <dbReference type="ARBA" id="ARBA00023136"/>
    </source>
</evidence>
<keyword evidence="7" id="KW-1185">Reference proteome</keyword>
<dbReference type="Pfam" id="PF06803">
    <property type="entry name" value="DUF1232"/>
    <property type="match status" value="1"/>
</dbReference>
<dbReference type="PIRSF" id="PIRSF031804">
    <property type="entry name" value="UCP031804"/>
    <property type="match status" value="1"/>
</dbReference>
<evidence type="ECO:0000256" key="3">
    <source>
        <dbReference type="ARBA" id="ARBA00022989"/>
    </source>
</evidence>
<dbReference type="InterPro" id="IPR010652">
    <property type="entry name" value="DUF1232"/>
</dbReference>
<evidence type="ECO:0000313" key="6">
    <source>
        <dbReference type="EMBL" id="GAA4362289.1"/>
    </source>
</evidence>
<accession>A0ABP8IMA8</accession>
<keyword evidence="4" id="KW-0472">Membrane</keyword>
<evidence type="ECO:0000256" key="1">
    <source>
        <dbReference type="ARBA" id="ARBA00004127"/>
    </source>
</evidence>
<comment type="caution">
    <text evidence="6">The sequence shown here is derived from an EMBL/GenBank/DDBJ whole genome shotgun (WGS) entry which is preliminary data.</text>
</comment>
<comment type="subcellular location">
    <subcellularLocation>
        <location evidence="1">Endomembrane system</location>
        <topology evidence="1">Multi-pass membrane protein</topology>
    </subcellularLocation>
</comment>
<dbReference type="InterPro" id="IPR016983">
    <property type="entry name" value="UCP031804"/>
</dbReference>
<proteinExistence type="predicted"/>